<organism evidence="3 4">
    <name type="scientific">Cronartium quercuum f. sp. fusiforme G11</name>
    <dbReference type="NCBI Taxonomy" id="708437"/>
    <lineage>
        <taxon>Eukaryota</taxon>
        <taxon>Fungi</taxon>
        <taxon>Dikarya</taxon>
        <taxon>Basidiomycota</taxon>
        <taxon>Pucciniomycotina</taxon>
        <taxon>Pucciniomycetes</taxon>
        <taxon>Pucciniales</taxon>
        <taxon>Coleosporiaceae</taxon>
        <taxon>Cronartium</taxon>
    </lineage>
</organism>
<dbReference type="OrthoDB" id="5587367at2759"/>
<protein>
    <recommendedName>
        <fullName evidence="2">Thiamine-binding protein domain-containing protein</fullName>
    </recommendedName>
</protein>
<reference evidence="3" key="1">
    <citation type="submission" date="2013-11" db="EMBL/GenBank/DDBJ databases">
        <title>Genome sequence of the fusiform rust pathogen reveals effectors for host alternation and coevolution with pine.</title>
        <authorList>
            <consortium name="DOE Joint Genome Institute"/>
            <person name="Smith K."/>
            <person name="Pendleton A."/>
            <person name="Kubisiak T."/>
            <person name="Anderson C."/>
            <person name="Salamov A."/>
            <person name="Aerts A."/>
            <person name="Riley R."/>
            <person name="Clum A."/>
            <person name="Lindquist E."/>
            <person name="Ence D."/>
            <person name="Campbell M."/>
            <person name="Kronenberg Z."/>
            <person name="Feau N."/>
            <person name="Dhillon B."/>
            <person name="Hamelin R."/>
            <person name="Burleigh J."/>
            <person name="Smith J."/>
            <person name="Yandell M."/>
            <person name="Nelson C."/>
            <person name="Grigoriev I."/>
            <person name="Davis J."/>
        </authorList>
    </citation>
    <scope>NUCLEOTIDE SEQUENCE</scope>
    <source>
        <strain evidence="3">G11</strain>
    </source>
</reference>
<dbReference type="PANTHER" id="PTHR33777">
    <property type="entry name" value="UPF0045 PROTEIN ECM15"/>
    <property type="match status" value="1"/>
</dbReference>
<accession>A0A9P6NAT1</accession>
<dbReference type="AlphaFoldDB" id="A0A9P6NAT1"/>
<dbReference type="Proteomes" id="UP000886653">
    <property type="component" value="Unassembled WGS sequence"/>
</dbReference>
<sequence>MMTSTTPSLVNHCVADFCLIPIVGEGGPSVGKYIAECQRVLEKTGLTYKLHGYGTGIEGNWDEVMNAIKSCHEAVHQMGCPRVATDIRIGTRLDKPSSLETKVQSVEHHLQNPS</sequence>
<dbReference type="GO" id="GO:0005829">
    <property type="term" value="C:cytosol"/>
    <property type="evidence" value="ECO:0007669"/>
    <property type="project" value="TreeGrafter"/>
</dbReference>
<comment type="similarity">
    <text evidence="1">Belongs to the UPF0045 family.</text>
</comment>
<dbReference type="InterPro" id="IPR051614">
    <property type="entry name" value="UPF0045_domain"/>
</dbReference>
<evidence type="ECO:0000313" key="3">
    <source>
        <dbReference type="EMBL" id="KAG0140598.1"/>
    </source>
</evidence>
<proteinExistence type="inferred from homology"/>
<dbReference type="Gene3D" id="3.30.70.930">
    <property type="match status" value="1"/>
</dbReference>
<dbReference type="EMBL" id="MU167432">
    <property type="protein sequence ID" value="KAG0140598.1"/>
    <property type="molecule type" value="Genomic_DNA"/>
</dbReference>
<dbReference type="InterPro" id="IPR029756">
    <property type="entry name" value="MTH1187/YkoF-like"/>
</dbReference>
<keyword evidence="4" id="KW-1185">Reference proteome</keyword>
<dbReference type="Pfam" id="PF01910">
    <property type="entry name" value="Thiamine_BP"/>
    <property type="match status" value="1"/>
</dbReference>
<evidence type="ECO:0000256" key="1">
    <source>
        <dbReference type="ARBA" id="ARBA00010272"/>
    </source>
</evidence>
<name>A0A9P6NAT1_9BASI</name>
<dbReference type="InterPro" id="IPR002767">
    <property type="entry name" value="Thiamine_BP"/>
</dbReference>
<comment type="caution">
    <text evidence="3">The sequence shown here is derived from an EMBL/GenBank/DDBJ whole genome shotgun (WGS) entry which is preliminary data.</text>
</comment>
<evidence type="ECO:0000313" key="4">
    <source>
        <dbReference type="Proteomes" id="UP000886653"/>
    </source>
</evidence>
<dbReference type="PANTHER" id="PTHR33777:SF1">
    <property type="entry name" value="UPF0045 PROTEIN ECM15"/>
    <property type="match status" value="1"/>
</dbReference>
<gene>
    <name evidence="3" type="ORF">CROQUDRAFT_346097</name>
</gene>
<dbReference type="NCBIfam" id="TIGR00106">
    <property type="entry name" value="MTH1187 family thiamine-binding protein"/>
    <property type="match status" value="1"/>
</dbReference>
<feature type="domain" description="Thiamine-binding protein" evidence="2">
    <location>
        <begin position="15"/>
        <end position="107"/>
    </location>
</feature>
<dbReference type="SUPFAM" id="SSF89957">
    <property type="entry name" value="MTH1187/YkoF-like"/>
    <property type="match status" value="1"/>
</dbReference>
<evidence type="ECO:0000259" key="2">
    <source>
        <dbReference type="Pfam" id="PF01910"/>
    </source>
</evidence>